<comment type="caution">
    <text evidence="10">The sequence shown here is derived from an EMBL/GenBank/DDBJ whole genome shotgun (WGS) entry which is preliminary data.</text>
</comment>
<dbReference type="PIRSF" id="PIRSF000535">
    <property type="entry name" value="1PFK/6PFK/LacC"/>
    <property type="match status" value="1"/>
</dbReference>
<dbReference type="NCBIfam" id="TIGR03168">
    <property type="entry name" value="1-PFK"/>
    <property type="match status" value="1"/>
</dbReference>
<keyword evidence="2 7" id="KW-0808">Transferase</keyword>
<evidence type="ECO:0000256" key="3">
    <source>
        <dbReference type="ARBA" id="ARBA00022741"/>
    </source>
</evidence>
<comment type="function">
    <text evidence="8">Catalyzes the ATP-dependent phosphorylation of fructose-l-phosphate to fructose-l,6-bisphosphate.</text>
</comment>
<evidence type="ECO:0000313" key="11">
    <source>
        <dbReference type="Proteomes" id="UP000625210"/>
    </source>
</evidence>
<dbReference type="FunFam" id="3.40.1190.20:FF:000001">
    <property type="entry name" value="Phosphofructokinase"/>
    <property type="match status" value="1"/>
</dbReference>
<proteinExistence type="inferred from homology"/>
<dbReference type="NCBIfam" id="TIGR03828">
    <property type="entry name" value="pfkB"/>
    <property type="match status" value="1"/>
</dbReference>
<protein>
    <recommendedName>
        <fullName evidence="7">Tagatose-6-phosphate kinase</fullName>
        <ecNumber evidence="7">2.7.1.144</ecNumber>
    </recommendedName>
</protein>
<comment type="similarity">
    <text evidence="1">Belongs to the carbohydrate kinase pfkB family.</text>
</comment>
<dbReference type="CDD" id="cd01164">
    <property type="entry name" value="FruK_PfkB_like"/>
    <property type="match status" value="1"/>
</dbReference>
<evidence type="ECO:0000313" key="10">
    <source>
        <dbReference type="EMBL" id="GGE09362.1"/>
    </source>
</evidence>
<dbReference type="GO" id="GO:0008662">
    <property type="term" value="F:1-phosphofructokinase activity"/>
    <property type="evidence" value="ECO:0007669"/>
    <property type="project" value="UniProtKB-UniRule"/>
</dbReference>
<dbReference type="EMBL" id="BMHQ01000002">
    <property type="protein sequence ID" value="GGE09362.1"/>
    <property type="molecule type" value="Genomic_DNA"/>
</dbReference>
<keyword evidence="3 7" id="KW-0547">Nucleotide-binding</keyword>
<reference evidence="10" key="2">
    <citation type="submission" date="2020-09" db="EMBL/GenBank/DDBJ databases">
        <authorList>
            <person name="Sun Q."/>
            <person name="Zhou Y."/>
        </authorList>
    </citation>
    <scope>NUCLEOTIDE SEQUENCE</scope>
    <source>
        <strain evidence="10">CGMCC 1.15179</strain>
    </source>
</reference>
<organism evidence="10 11">
    <name type="scientific">Marinithermofilum abyssi</name>
    <dbReference type="NCBI Taxonomy" id="1571185"/>
    <lineage>
        <taxon>Bacteria</taxon>
        <taxon>Bacillati</taxon>
        <taxon>Bacillota</taxon>
        <taxon>Bacilli</taxon>
        <taxon>Bacillales</taxon>
        <taxon>Thermoactinomycetaceae</taxon>
        <taxon>Marinithermofilum</taxon>
    </lineage>
</organism>
<dbReference type="RefSeq" id="WP_188646618.1">
    <property type="nucleotide sequence ID" value="NZ_BMHQ01000002.1"/>
</dbReference>
<evidence type="ECO:0000256" key="1">
    <source>
        <dbReference type="ARBA" id="ARBA00005380"/>
    </source>
</evidence>
<dbReference type="EC" id="2.7.1.144" evidence="7"/>
<comment type="pathway">
    <text evidence="7">Carbohydrate metabolism; D-tagatose 6-phosphate degradation; D-glyceraldehyde 3-phosphate and glycerone phosphate from D-tagatose 6-phosphate: step 1/2.</text>
</comment>
<dbReference type="Pfam" id="PF00294">
    <property type="entry name" value="PfkB"/>
    <property type="match status" value="1"/>
</dbReference>
<evidence type="ECO:0000259" key="9">
    <source>
        <dbReference type="Pfam" id="PF00294"/>
    </source>
</evidence>
<keyword evidence="5 7" id="KW-0067">ATP-binding</keyword>
<dbReference type="InterPro" id="IPR002173">
    <property type="entry name" value="Carboh/pur_kinase_PfkB_CS"/>
</dbReference>
<dbReference type="GO" id="GO:0005524">
    <property type="term" value="F:ATP binding"/>
    <property type="evidence" value="ECO:0007669"/>
    <property type="project" value="UniProtKB-UniRule"/>
</dbReference>
<reference evidence="10" key="1">
    <citation type="journal article" date="2014" name="Int. J. Syst. Evol. Microbiol.">
        <title>Complete genome sequence of Corynebacterium casei LMG S-19264T (=DSM 44701T), isolated from a smear-ripened cheese.</title>
        <authorList>
            <consortium name="US DOE Joint Genome Institute (JGI-PGF)"/>
            <person name="Walter F."/>
            <person name="Albersmeier A."/>
            <person name="Kalinowski J."/>
            <person name="Ruckert C."/>
        </authorList>
    </citation>
    <scope>NUCLEOTIDE SEQUENCE</scope>
    <source>
        <strain evidence="10">CGMCC 1.15179</strain>
    </source>
</reference>
<keyword evidence="11" id="KW-1185">Reference proteome</keyword>
<dbReference type="PROSITE" id="PS00583">
    <property type="entry name" value="PFKB_KINASES_1"/>
    <property type="match status" value="1"/>
</dbReference>
<dbReference type="InterPro" id="IPR011611">
    <property type="entry name" value="PfkB_dom"/>
</dbReference>
<evidence type="ECO:0000256" key="2">
    <source>
        <dbReference type="ARBA" id="ARBA00022679"/>
    </source>
</evidence>
<evidence type="ECO:0000256" key="4">
    <source>
        <dbReference type="ARBA" id="ARBA00022777"/>
    </source>
</evidence>
<dbReference type="SUPFAM" id="SSF53613">
    <property type="entry name" value="Ribokinase-like"/>
    <property type="match status" value="1"/>
</dbReference>
<sequence>MGKIVTLTLNPAIDKTVTLPRLEPGRVNRLSQVRIDPGGKGINVARALHQLGADVIAVGFNGGWTGRLLVDHLQREGIHHCLVTLQADTRINWKLVETEANRVTDINEPGFQVTEKEMETLEQRLASVLEEADAAVFSGSLPDGVSDDVYYRLIRLAHRKDVPVFLDADGMSFRKGVEAVPFAVKPNLDELAKWTGSPIQGDQDVREAGHRLLDKGVEAAVISMGESGAWFFTKEQELRTIPVPVENAHPVGAGDAMVAGLVYGVTSGWNWEKTARFATAAGSVAASYSGTQFGSLQQVEEAARKVRFFTD</sequence>
<gene>
    <name evidence="10" type="ORF">GCM10011571_08320</name>
</gene>
<dbReference type="PANTHER" id="PTHR46566:SF2">
    <property type="entry name" value="ATP-DEPENDENT 6-PHOSPHOFRUCTOKINASE ISOZYME 2"/>
    <property type="match status" value="1"/>
</dbReference>
<dbReference type="InterPro" id="IPR029056">
    <property type="entry name" value="Ribokinase-like"/>
</dbReference>
<comment type="similarity">
    <text evidence="7">Belongs to the carbohydrate kinase PfkB family. LacC subfamily.</text>
</comment>
<dbReference type="GO" id="GO:0044281">
    <property type="term" value="P:small molecule metabolic process"/>
    <property type="evidence" value="ECO:0007669"/>
    <property type="project" value="UniProtKB-ARBA"/>
</dbReference>
<evidence type="ECO:0000256" key="5">
    <source>
        <dbReference type="ARBA" id="ARBA00022840"/>
    </source>
</evidence>
<dbReference type="Proteomes" id="UP000625210">
    <property type="component" value="Unassembled WGS sequence"/>
</dbReference>
<comment type="catalytic activity">
    <reaction evidence="6 8">
        <text>beta-D-fructose 1-phosphate + ATP = beta-D-fructose 1,6-bisphosphate + ADP + H(+)</text>
        <dbReference type="Rhea" id="RHEA:14213"/>
        <dbReference type="ChEBI" id="CHEBI:15378"/>
        <dbReference type="ChEBI" id="CHEBI:30616"/>
        <dbReference type="ChEBI" id="CHEBI:32966"/>
        <dbReference type="ChEBI" id="CHEBI:138881"/>
        <dbReference type="ChEBI" id="CHEBI:456216"/>
        <dbReference type="EC" id="2.7.1.56"/>
    </reaction>
</comment>
<dbReference type="GO" id="GO:0005988">
    <property type="term" value="P:lactose metabolic process"/>
    <property type="evidence" value="ECO:0007669"/>
    <property type="project" value="UniProtKB-KW"/>
</dbReference>
<dbReference type="UniPathway" id="UPA00704">
    <property type="reaction ID" value="UER00715"/>
</dbReference>
<keyword evidence="4 8" id="KW-0418">Kinase</keyword>
<dbReference type="GO" id="GO:0016052">
    <property type="term" value="P:carbohydrate catabolic process"/>
    <property type="evidence" value="ECO:0007669"/>
    <property type="project" value="UniProtKB-ARBA"/>
</dbReference>
<dbReference type="GO" id="GO:0005829">
    <property type="term" value="C:cytosol"/>
    <property type="evidence" value="ECO:0007669"/>
    <property type="project" value="TreeGrafter"/>
</dbReference>
<dbReference type="InterPro" id="IPR017583">
    <property type="entry name" value="Tagatose/fructose_Pkinase"/>
</dbReference>
<feature type="domain" description="Carbohydrate kinase PfkB" evidence="9">
    <location>
        <begin position="9"/>
        <end position="294"/>
    </location>
</feature>
<dbReference type="AlphaFoldDB" id="A0A8J2VEF8"/>
<evidence type="ECO:0000256" key="8">
    <source>
        <dbReference type="RuleBase" id="RU369061"/>
    </source>
</evidence>
<comment type="catalytic activity">
    <reaction evidence="7">
        <text>D-tagatofuranose 6-phosphate + ATP = D-tagatofuranose 1,6-bisphosphate + ADP + H(+)</text>
        <dbReference type="Rhea" id="RHEA:12420"/>
        <dbReference type="ChEBI" id="CHEBI:15378"/>
        <dbReference type="ChEBI" id="CHEBI:30616"/>
        <dbReference type="ChEBI" id="CHEBI:58694"/>
        <dbReference type="ChEBI" id="CHEBI:58695"/>
        <dbReference type="ChEBI" id="CHEBI:456216"/>
        <dbReference type="EC" id="2.7.1.144"/>
    </reaction>
</comment>
<evidence type="ECO:0000256" key="6">
    <source>
        <dbReference type="ARBA" id="ARBA00047745"/>
    </source>
</evidence>
<dbReference type="GO" id="GO:2001059">
    <property type="term" value="P:D-tagatose 6-phosphate catabolic process"/>
    <property type="evidence" value="ECO:0007669"/>
    <property type="project" value="UniProtKB-UniPathway"/>
</dbReference>
<dbReference type="GO" id="GO:0009024">
    <property type="term" value="F:tagatose-6-phosphate kinase activity"/>
    <property type="evidence" value="ECO:0007669"/>
    <property type="project" value="UniProtKB-EC"/>
</dbReference>
<evidence type="ECO:0000256" key="7">
    <source>
        <dbReference type="PIRNR" id="PIRNR000535"/>
    </source>
</evidence>
<keyword evidence="7" id="KW-0423">Lactose metabolism</keyword>
<name>A0A8J2VEF8_9BACL</name>
<dbReference type="Gene3D" id="3.40.1190.20">
    <property type="match status" value="1"/>
</dbReference>
<accession>A0A8J2VEF8</accession>
<dbReference type="PANTHER" id="PTHR46566">
    <property type="entry name" value="1-PHOSPHOFRUCTOKINASE-RELATED"/>
    <property type="match status" value="1"/>
</dbReference>
<dbReference type="InterPro" id="IPR022463">
    <property type="entry name" value="1-PFruKinase"/>
</dbReference>